<accession>A0A1H6F421</accession>
<feature type="signal peptide" evidence="2">
    <location>
        <begin position="1"/>
        <end position="24"/>
    </location>
</feature>
<feature type="region of interest" description="Disordered" evidence="1">
    <location>
        <begin position="297"/>
        <end position="316"/>
    </location>
</feature>
<dbReference type="PANTHER" id="PTHR11102:SF160">
    <property type="entry name" value="ERAD-ASSOCIATED E3 UBIQUITIN-PROTEIN LIGASE COMPONENT HRD3"/>
    <property type="match status" value="1"/>
</dbReference>
<evidence type="ECO:0000313" key="4">
    <source>
        <dbReference type="Proteomes" id="UP000236724"/>
    </source>
</evidence>
<keyword evidence="2" id="KW-0732">Signal</keyword>
<dbReference type="Proteomes" id="UP000236724">
    <property type="component" value="Unassembled WGS sequence"/>
</dbReference>
<feature type="chain" id="PRO_5014621374" evidence="2">
    <location>
        <begin position="25"/>
        <end position="316"/>
    </location>
</feature>
<evidence type="ECO:0000256" key="1">
    <source>
        <dbReference type="SAM" id="MobiDB-lite"/>
    </source>
</evidence>
<dbReference type="EMBL" id="FMSV02000127">
    <property type="protein sequence ID" value="SEH04870.1"/>
    <property type="molecule type" value="Genomic_DNA"/>
</dbReference>
<name>A0A1H6F421_9GAMM</name>
<dbReference type="SUPFAM" id="SSF81901">
    <property type="entry name" value="HCP-like"/>
    <property type="match status" value="1"/>
</dbReference>
<protein>
    <submittedName>
        <fullName evidence="3">Localization factor PodJL</fullName>
    </submittedName>
</protein>
<feature type="compositionally biased region" description="Basic and acidic residues" evidence="1">
    <location>
        <begin position="248"/>
        <end position="263"/>
    </location>
</feature>
<reference evidence="3 4" key="1">
    <citation type="submission" date="2016-10" db="EMBL/GenBank/DDBJ databases">
        <authorList>
            <person name="de Groot N.N."/>
        </authorList>
    </citation>
    <scope>NUCLEOTIDE SEQUENCE [LARGE SCALE GENOMIC DNA]</scope>
    <source>
        <strain evidence="3">MBHS1</strain>
    </source>
</reference>
<dbReference type="AlphaFoldDB" id="A0A1H6F421"/>
<evidence type="ECO:0000313" key="3">
    <source>
        <dbReference type="EMBL" id="SEH04870.1"/>
    </source>
</evidence>
<dbReference type="RefSeq" id="WP_103918887.1">
    <property type="nucleotide sequence ID" value="NZ_FMSV02000127.1"/>
</dbReference>
<sequence>MEKLLFIKTLLSCIILFFSLNLFAGSAQDAIKKDSAHLEKKSTEVIHNPEPAHQEPAYTVFQPQKNINAAKLKRKIKVDNDTDFPLALNRWWNTLDLKAGLDYPKFTSIEEENAYKSVFYYRIRQKEGDVDALQWLKNEAKSSNINALQWYKEAAEAGNLDAQKTLGEMYQHGNGVTKNLKKSLKWYQNAAKQGDANAQYQLGLIYRKGGWGLKKSMNKAKFWNNKAATQSHKKALIFEKEYQTKETLKNQDSIKKPEADKPNINKPTVNKAKLNKPEVYKKNIIQRNVIRGDIHSNADSMGASQVDSQANSVTLE</sequence>
<dbReference type="OrthoDB" id="8561742at2"/>
<dbReference type="InterPro" id="IPR011990">
    <property type="entry name" value="TPR-like_helical_dom_sf"/>
</dbReference>
<dbReference type="InterPro" id="IPR006597">
    <property type="entry name" value="Sel1-like"/>
</dbReference>
<dbReference type="Pfam" id="PF08238">
    <property type="entry name" value="Sel1"/>
    <property type="match status" value="3"/>
</dbReference>
<dbReference type="InterPro" id="IPR050767">
    <property type="entry name" value="Sel1_AlgK"/>
</dbReference>
<organism evidence="3 4">
    <name type="scientific">Candidatus Venteria ishoeyi</name>
    <dbReference type="NCBI Taxonomy" id="1899563"/>
    <lineage>
        <taxon>Bacteria</taxon>
        <taxon>Pseudomonadati</taxon>
        <taxon>Pseudomonadota</taxon>
        <taxon>Gammaproteobacteria</taxon>
        <taxon>Thiotrichales</taxon>
        <taxon>Thiotrichaceae</taxon>
        <taxon>Venteria</taxon>
    </lineage>
</organism>
<feature type="region of interest" description="Disordered" evidence="1">
    <location>
        <begin position="248"/>
        <end position="269"/>
    </location>
</feature>
<dbReference type="PANTHER" id="PTHR11102">
    <property type="entry name" value="SEL-1-LIKE PROTEIN"/>
    <property type="match status" value="1"/>
</dbReference>
<proteinExistence type="predicted"/>
<keyword evidence="4" id="KW-1185">Reference proteome</keyword>
<dbReference type="SMART" id="SM00671">
    <property type="entry name" value="SEL1"/>
    <property type="match status" value="2"/>
</dbReference>
<evidence type="ECO:0000256" key="2">
    <source>
        <dbReference type="SAM" id="SignalP"/>
    </source>
</evidence>
<dbReference type="Gene3D" id="1.25.40.10">
    <property type="entry name" value="Tetratricopeptide repeat domain"/>
    <property type="match status" value="1"/>
</dbReference>
<gene>
    <name evidence="3" type="primary">podJ_2</name>
    <name evidence="3" type="ORF">MBHS_00722</name>
</gene>